<dbReference type="AlphaFoldDB" id="A0A068M099"/>
<dbReference type="KEGG" id="bmet:BMMGA3_14120"/>
<dbReference type="STRING" id="796606.BMMGA3_14120"/>
<protein>
    <submittedName>
        <fullName evidence="1">Uncharacterized protein</fullName>
    </submittedName>
</protein>
<accession>A0A068M099</accession>
<gene>
    <name evidence="1" type="ORF">BMMGA3_14120</name>
</gene>
<dbReference type="eggNOG" id="ENOG5032Y01">
    <property type="taxonomic scope" value="Bacteria"/>
</dbReference>
<reference evidence="1 2" key="1">
    <citation type="journal article" date="2015" name="BMC Genomics">
        <title>Transcriptome analysis of thermophilic methylotrophic Bacillus methanolicus MGA3 using RNA-sequencing provides detailed insights into its previously uncharted transcriptional landscape.</title>
        <authorList>
            <person name="Irla M."/>
            <person name="Neshat A."/>
            <person name="Brautaset T."/>
            <person name="Ruckert C."/>
            <person name="Kalinowski J."/>
            <person name="Wendisch V.F."/>
        </authorList>
    </citation>
    <scope>NUCLEOTIDE SEQUENCE [LARGE SCALE GENOMIC DNA]</scope>
    <source>
        <strain evidence="2">MGA3 / ATCC 53907</strain>
    </source>
</reference>
<dbReference type="Pfam" id="PF26344">
    <property type="entry name" value="YuzC"/>
    <property type="match status" value="1"/>
</dbReference>
<dbReference type="EMBL" id="CP007739">
    <property type="protein sequence ID" value="AIE61182.1"/>
    <property type="molecule type" value="Genomic_DNA"/>
</dbReference>
<name>A0A068M099_BACMM</name>
<dbReference type="InterPro" id="IPR058870">
    <property type="entry name" value="YuzC"/>
</dbReference>
<keyword evidence="2" id="KW-1185">Reference proteome</keyword>
<evidence type="ECO:0000313" key="2">
    <source>
        <dbReference type="Proteomes" id="UP000027602"/>
    </source>
</evidence>
<organism evidence="1 2">
    <name type="scientific">Bacillus methanolicus (strain MGA3 / ATCC 53907)</name>
    <dbReference type="NCBI Taxonomy" id="796606"/>
    <lineage>
        <taxon>Bacteria</taxon>
        <taxon>Bacillati</taxon>
        <taxon>Bacillota</taxon>
        <taxon>Bacilli</taxon>
        <taxon>Bacillales</taxon>
        <taxon>Bacillaceae</taxon>
        <taxon>Bacillus</taxon>
    </lineage>
</organism>
<proteinExistence type="predicted"/>
<evidence type="ECO:0000313" key="1">
    <source>
        <dbReference type="EMBL" id="AIE61182.1"/>
    </source>
</evidence>
<sequence length="138" mass="16457">MMMMYPYYNKNNFYSNSYYYPYVFPYVQYLSNYDRPYPYRIYPPVNPNLLMGSAKQMKIIMRDALRIIDKISVSKQFAHDLMNAAQESKTEVVKSLILSTGVIRMPVLKFNPDGLYMRFEGKFDNVDCCHLVLQLRWI</sequence>
<dbReference type="Proteomes" id="UP000027602">
    <property type="component" value="Chromosome"/>
</dbReference>
<dbReference type="HOGENOM" id="CLU_137347_0_0_9"/>